<name>A0A8B8X1I4_BALMU</name>
<dbReference type="PANTHER" id="PTHR41694">
    <property type="entry name" value="ENDOGENOUS RETROVIRUS GROUP K MEMBER POL PROTEIN"/>
    <property type="match status" value="1"/>
</dbReference>
<evidence type="ECO:0000259" key="8">
    <source>
        <dbReference type="PROSITE" id="PS50835"/>
    </source>
</evidence>
<dbReference type="InterPro" id="IPR043502">
    <property type="entry name" value="DNA/RNA_pol_sf"/>
</dbReference>
<dbReference type="GeneID" id="118892053"/>
<reference evidence="11" key="1">
    <citation type="submission" date="2025-08" db="UniProtKB">
        <authorList>
            <consortium name="RefSeq"/>
        </authorList>
    </citation>
    <scope>IDENTIFICATION</scope>
    <source>
        <tissue evidence="11">Epidermis and Blubber</tissue>
    </source>
</reference>
<dbReference type="GO" id="GO:0004519">
    <property type="term" value="F:endonuclease activity"/>
    <property type="evidence" value="ECO:0007669"/>
    <property type="project" value="UniProtKB-KW"/>
</dbReference>
<evidence type="ECO:0000259" key="9">
    <source>
        <dbReference type="PROSITE" id="PS50878"/>
    </source>
</evidence>
<keyword evidence="3" id="KW-0548">Nucleotidyltransferase</keyword>
<dbReference type="GO" id="GO:0035613">
    <property type="term" value="F:RNA stem-loop binding"/>
    <property type="evidence" value="ECO:0007669"/>
    <property type="project" value="TreeGrafter"/>
</dbReference>
<feature type="domain" description="Ig-like" evidence="8">
    <location>
        <begin position="303"/>
        <end position="374"/>
    </location>
</feature>
<dbReference type="Proteomes" id="UP000694857">
    <property type="component" value="Chromosome 3"/>
</dbReference>
<evidence type="ECO:0000256" key="6">
    <source>
        <dbReference type="ARBA" id="ARBA00022801"/>
    </source>
</evidence>
<dbReference type="PROSITE" id="PS50835">
    <property type="entry name" value="IG_LIKE"/>
    <property type="match status" value="1"/>
</dbReference>
<keyword evidence="5" id="KW-0255">Endonuclease</keyword>
<evidence type="ECO:0000256" key="4">
    <source>
        <dbReference type="ARBA" id="ARBA00022722"/>
    </source>
</evidence>
<keyword evidence="10" id="KW-1185">Reference proteome</keyword>
<proteinExistence type="inferred from homology"/>
<feature type="domain" description="Reverse transcriptase" evidence="9">
    <location>
        <begin position="1"/>
        <end position="93"/>
    </location>
</feature>
<evidence type="ECO:0000256" key="1">
    <source>
        <dbReference type="ARBA" id="ARBA00010879"/>
    </source>
</evidence>
<comment type="similarity">
    <text evidence="1">Belongs to the beta type-B retroviral polymerase family. HERV class-II K(HML-2) pol subfamily.</text>
</comment>
<keyword evidence="7" id="KW-0695">RNA-directed DNA polymerase</keyword>
<dbReference type="GO" id="GO:0016787">
    <property type="term" value="F:hydrolase activity"/>
    <property type="evidence" value="ECO:0007669"/>
    <property type="project" value="UniProtKB-KW"/>
</dbReference>
<keyword evidence="6" id="KW-0378">Hydrolase</keyword>
<dbReference type="PROSITE" id="PS50878">
    <property type="entry name" value="RT_POL"/>
    <property type="match status" value="1"/>
</dbReference>
<dbReference type="InterPro" id="IPR007110">
    <property type="entry name" value="Ig-like_dom"/>
</dbReference>
<dbReference type="InterPro" id="IPR043128">
    <property type="entry name" value="Rev_trsase/Diguanyl_cyclase"/>
</dbReference>
<gene>
    <name evidence="11" type="primary">LOC118892053</name>
</gene>
<organism evidence="10 11">
    <name type="scientific">Balaenoptera musculus</name>
    <name type="common">Blue whale</name>
    <dbReference type="NCBI Taxonomy" id="9771"/>
    <lineage>
        <taxon>Eukaryota</taxon>
        <taxon>Metazoa</taxon>
        <taxon>Chordata</taxon>
        <taxon>Craniata</taxon>
        <taxon>Vertebrata</taxon>
        <taxon>Euteleostomi</taxon>
        <taxon>Mammalia</taxon>
        <taxon>Eutheria</taxon>
        <taxon>Laurasiatheria</taxon>
        <taxon>Artiodactyla</taxon>
        <taxon>Whippomorpha</taxon>
        <taxon>Cetacea</taxon>
        <taxon>Mysticeti</taxon>
        <taxon>Balaenopteridae</taxon>
        <taxon>Balaenoptera</taxon>
    </lineage>
</organism>
<dbReference type="PANTHER" id="PTHR41694:SF3">
    <property type="entry name" value="RNA-DIRECTED DNA POLYMERASE-RELATED"/>
    <property type="match status" value="1"/>
</dbReference>
<keyword evidence="4" id="KW-0540">Nuclease</keyword>
<dbReference type="InterPro" id="IPR013783">
    <property type="entry name" value="Ig-like_fold"/>
</dbReference>
<dbReference type="Gene3D" id="2.60.40.10">
    <property type="entry name" value="Immunoglobulins"/>
    <property type="match status" value="1"/>
</dbReference>
<dbReference type="SUPFAM" id="SSF48726">
    <property type="entry name" value="Immunoglobulin"/>
    <property type="match status" value="1"/>
</dbReference>
<dbReference type="Pfam" id="PF00078">
    <property type="entry name" value="RVT_1"/>
    <property type="match status" value="1"/>
</dbReference>
<evidence type="ECO:0000256" key="7">
    <source>
        <dbReference type="ARBA" id="ARBA00022918"/>
    </source>
</evidence>
<accession>A0A8B8X1I4</accession>
<dbReference type="OrthoDB" id="9809738at2759"/>
<dbReference type="AlphaFoldDB" id="A0A8B8X1I4"/>
<dbReference type="SUPFAM" id="SSF56672">
    <property type="entry name" value="DNA/RNA polymerases"/>
    <property type="match status" value="1"/>
</dbReference>
<evidence type="ECO:0000313" key="11">
    <source>
        <dbReference type="RefSeq" id="XP_036701985.1"/>
    </source>
</evidence>
<sequence>MQRYQWKMLPQGMANSPTLCQQFVAQVIAPVRKQFPQIYFIHYMDDLLLAYSDKHILLKAYNSLQSHLSRSGLVIAADKVQMNPPFSYLGRQTLLGGSRSAWFDIIMPSPINTLTRRMRRLRLSQSTTAHPNWFPRQTRRMRRRSRRQLVREARGDRNQITWYQLQCLVFQAHRIMEESAHPRSPLTFFLAMIAVLAAPPIEAKSYWAYVPDPPLLQPVTWSEADLPIFYNDSTFGRVLGNLPITNTSVNYSNWFNTPPVCLSPMSTNSGCVKAVALEHAISYQTTVNSQFFTHLRKNYKAVGSNICLPCKQTVPRREDLSTFVFWYKDNVPIHMNARVTKLASNTSLGHSLCVYRLRIEDTGHYLCIETTIDR</sequence>
<evidence type="ECO:0000256" key="5">
    <source>
        <dbReference type="ARBA" id="ARBA00022759"/>
    </source>
</evidence>
<evidence type="ECO:0000256" key="3">
    <source>
        <dbReference type="ARBA" id="ARBA00022695"/>
    </source>
</evidence>
<dbReference type="InterPro" id="IPR036179">
    <property type="entry name" value="Ig-like_dom_sf"/>
</dbReference>
<dbReference type="InterPro" id="IPR000477">
    <property type="entry name" value="RT_dom"/>
</dbReference>
<dbReference type="RefSeq" id="XP_036701985.1">
    <property type="nucleotide sequence ID" value="XM_036846090.1"/>
</dbReference>
<evidence type="ECO:0000256" key="2">
    <source>
        <dbReference type="ARBA" id="ARBA00022679"/>
    </source>
</evidence>
<dbReference type="KEGG" id="bmus:118892053"/>
<protein>
    <submittedName>
        <fullName evidence="11">Uncharacterized protein LOC118892053</fullName>
    </submittedName>
</protein>
<dbReference type="GO" id="GO:0003964">
    <property type="term" value="F:RNA-directed DNA polymerase activity"/>
    <property type="evidence" value="ECO:0007669"/>
    <property type="project" value="UniProtKB-KW"/>
</dbReference>
<evidence type="ECO:0000313" key="10">
    <source>
        <dbReference type="Proteomes" id="UP000694857"/>
    </source>
</evidence>
<dbReference type="Gene3D" id="3.30.70.270">
    <property type="match status" value="1"/>
</dbReference>
<keyword evidence="2" id="KW-0808">Transferase</keyword>